<sequence>MGLLSEGSPLSWAETKTHAEHVRRHGIKQFIHLYHQLKDRSNDDLKWGDEVEYMLLKLDKANKTGRLLLNAGPILTQLQVRELELSSPPGSVPTLWRPEYAAYMIEGTPGIPYGSTLAHCNMVESNMRLRREEVQKLLGEGEVALSLTMFPRLGCPPFTEPPAFPTPNEGAARSLFFPDEATFGGHPRFKTLTRNIRQRRGMNQDINVPVYKDSKTPSPYLDDFQALGDASREKSAKEDHVYLDCMGFGMGLSCLQMTFQACNIREARFLYDQLAPLCPIFLALSAACPILRGHLVDTDCRWNVIAGSVDDRTLGERGLEPLKEGEQRIPKSRYDSIDSYLSPSGEPFNDVPLVKNEEYYEEMINAGIDGPLAQHIAHLFIRDPISLFSEKVSMTDVTDTDHFENIQSTNWQTMRFKPPPADSPIGWRVEFRPTEVQLTDFENAAFAVFVVLLTRVILTFNLCFVIPISKVDKNMKVAHKRDAVLKEKFFFRKDILTCDSPKEAEQVCGCSASTSSGDIHAVYDEFTIDEIINGKPDVFQGLVPLLRQFLDNLEDVDVDTSCTINQYLDLIQKRASGRLKTTAKWMREFVLNHPSYEHDSKVSEEINFDLLSTCEKITKGECFPPDLLTKHGTKTRHDIPTAIKDMRHHIESMSRKYETN</sequence>
<comment type="pathway">
    <text evidence="1 10">Sulfur metabolism; glutathione biosynthesis; glutathione from L-cysteine and L-glutamate: step 1/2.</text>
</comment>
<dbReference type="UniPathway" id="UPA00142">
    <property type="reaction ID" value="UER00209"/>
</dbReference>
<dbReference type="SUPFAM" id="SSF55931">
    <property type="entry name" value="Glutamine synthetase/guanido kinase"/>
    <property type="match status" value="1"/>
</dbReference>
<proteinExistence type="inferred from homology"/>
<evidence type="ECO:0000256" key="1">
    <source>
        <dbReference type="ARBA" id="ARBA00005006"/>
    </source>
</evidence>
<dbReference type="InterPro" id="IPR004308">
    <property type="entry name" value="GCS"/>
</dbReference>
<organism evidence="12">
    <name type="scientific">Capitella teleta</name>
    <name type="common">Polychaete worm</name>
    <dbReference type="NCBI Taxonomy" id="283909"/>
    <lineage>
        <taxon>Eukaryota</taxon>
        <taxon>Metazoa</taxon>
        <taxon>Spiralia</taxon>
        <taxon>Lophotrochozoa</taxon>
        <taxon>Annelida</taxon>
        <taxon>Polychaeta</taxon>
        <taxon>Sedentaria</taxon>
        <taxon>Scolecida</taxon>
        <taxon>Capitellidae</taxon>
        <taxon>Capitella</taxon>
    </lineage>
</organism>
<dbReference type="FunFam" id="3.30.590.50:FF:000007">
    <property type="entry name" value="Glutamate--cysteine ligase"/>
    <property type="match status" value="1"/>
</dbReference>
<keyword evidence="6 10" id="KW-0547">Nucleotide-binding</keyword>
<gene>
    <name evidence="12" type="ORF">CAPTEDRAFT_156589</name>
</gene>
<evidence type="ECO:0000256" key="11">
    <source>
        <dbReference type="SAM" id="Phobius"/>
    </source>
</evidence>
<protein>
    <recommendedName>
        <fullName evidence="3 10">Glutamate--cysteine ligase</fullName>
        <ecNumber evidence="3 10">6.3.2.2</ecNumber>
    </recommendedName>
    <alternativeName>
        <fullName evidence="9 10">Gamma-ECS</fullName>
    </alternativeName>
    <alternativeName>
        <fullName evidence="8 10">Gamma-glutamylcysteine synthetase</fullName>
    </alternativeName>
</protein>
<dbReference type="GO" id="GO:0004357">
    <property type="term" value="F:glutamate-cysteine ligase activity"/>
    <property type="evidence" value="ECO:0007669"/>
    <property type="project" value="UniProtKB-UniRule"/>
</dbReference>
<accession>R7VDL1</accession>
<dbReference type="GO" id="GO:0005524">
    <property type="term" value="F:ATP binding"/>
    <property type="evidence" value="ECO:0007669"/>
    <property type="project" value="UniProtKB-UniRule"/>
</dbReference>
<dbReference type="InterPro" id="IPR014746">
    <property type="entry name" value="Gln_synth/guanido_kin_cat_dom"/>
</dbReference>
<evidence type="ECO:0000256" key="2">
    <source>
        <dbReference type="ARBA" id="ARBA00008100"/>
    </source>
</evidence>
<keyword evidence="11" id="KW-0812">Transmembrane</keyword>
<dbReference type="STRING" id="283909.R7VDL1"/>
<keyword evidence="7 10" id="KW-0067">ATP-binding</keyword>
<dbReference type="FunFam" id="3.30.590.50:FF:000002">
    <property type="entry name" value="Glutamate--cysteine ligase catalytic subunit"/>
    <property type="match status" value="1"/>
</dbReference>
<keyword evidence="14" id="KW-1185">Reference proteome</keyword>
<dbReference type="Pfam" id="PF03074">
    <property type="entry name" value="GCS"/>
    <property type="match status" value="1"/>
</dbReference>
<feature type="transmembrane region" description="Helical" evidence="11">
    <location>
        <begin position="444"/>
        <end position="466"/>
    </location>
</feature>
<dbReference type="FunCoup" id="R7VDL1">
    <property type="interactions" value="1066"/>
</dbReference>
<dbReference type="EMBL" id="AMQN01017349">
    <property type="status" value="NOT_ANNOTATED_CDS"/>
    <property type="molecule type" value="Genomic_DNA"/>
</dbReference>
<reference evidence="14" key="1">
    <citation type="submission" date="2012-12" db="EMBL/GenBank/DDBJ databases">
        <authorList>
            <person name="Hellsten U."/>
            <person name="Grimwood J."/>
            <person name="Chapman J.A."/>
            <person name="Shapiro H."/>
            <person name="Aerts A."/>
            <person name="Otillar R.P."/>
            <person name="Terry A.Y."/>
            <person name="Boore J.L."/>
            <person name="Simakov O."/>
            <person name="Marletaz F."/>
            <person name="Cho S.-J."/>
            <person name="Edsinger-Gonzales E."/>
            <person name="Havlak P."/>
            <person name="Kuo D.-H."/>
            <person name="Larsson T."/>
            <person name="Lv J."/>
            <person name="Arendt D."/>
            <person name="Savage R."/>
            <person name="Osoegawa K."/>
            <person name="de Jong P."/>
            <person name="Lindberg D.R."/>
            <person name="Seaver E.C."/>
            <person name="Weisblat D.A."/>
            <person name="Putnam N.H."/>
            <person name="Grigoriev I.V."/>
            <person name="Rokhsar D.S."/>
        </authorList>
    </citation>
    <scope>NUCLEOTIDE SEQUENCE</scope>
    <source>
        <strain evidence="14">I ESC-2004</strain>
    </source>
</reference>
<dbReference type="EMBL" id="KB293024">
    <property type="protein sequence ID" value="ELU16652.1"/>
    <property type="molecule type" value="Genomic_DNA"/>
</dbReference>
<reference evidence="12 14" key="2">
    <citation type="journal article" date="2013" name="Nature">
        <title>Insights into bilaterian evolution from three spiralian genomes.</title>
        <authorList>
            <person name="Simakov O."/>
            <person name="Marletaz F."/>
            <person name="Cho S.J."/>
            <person name="Edsinger-Gonzales E."/>
            <person name="Havlak P."/>
            <person name="Hellsten U."/>
            <person name="Kuo D.H."/>
            <person name="Larsson T."/>
            <person name="Lv J."/>
            <person name="Arendt D."/>
            <person name="Savage R."/>
            <person name="Osoegawa K."/>
            <person name="de Jong P."/>
            <person name="Grimwood J."/>
            <person name="Chapman J.A."/>
            <person name="Shapiro H."/>
            <person name="Aerts A."/>
            <person name="Otillar R.P."/>
            <person name="Terry A.Y."/>
            <person name="Boore J.L."/>
            <person name="Grigoriev I.V."/>
            <person name="Lindberg D.R."/>
            <person name="Seaver E.C."/>
            <person name="Weisblat D.A."/>
            <person name="Putnam N.H."/>
            <person name="Rokhsar D.S."/>
        </authorList>
    </citation>
    <scope>NUCLEOTIDE SEQUENCE</scope>
    <source>
        <strain evidence="12 14">I ESC-2004</strain>
    </source>
</reference>
<dbReference type="AlphaFoldDB" id="R7VDL1"/>
<dbReference type="Proteomes" id="UP000014760">
    <property type="component" value="Unassembled WGS sequence"/>
</dbReference>
<keyword evidence="11" id="KW-1133">Transmembrane helix</keyword>
<comment type="catalytic activity">
    <reaction evidence="10">
        <text>L-cysteine + L-glutamate + ATP = gamma-L-glutamyl-L-cysteine + ADP + phosphate + H(+)</text>
        <dbReference type="Rhea" id="RHEA:13285"/>
        <dbReference type="ChEBI" id="CHEBI:15378"/>
        <dbReference type="ChEBI" id="CHEBI:29985"/>
        <dbReference type="ChEBI" id="CHEBI:30616"/>
        <dbReference type="ChEBI" id="CHEBI:35235"/>
        <dbReference type="ChEBI" id="CHEBI:43474"/>
        <dbReference type="ChEBI" id="CHEBI:58173"/>
        <dbReference type="ChEBI" id="CHEBI:456216"/>
        <dbReference type="EC" id="6.3.2.2"/>
    </reaction>
</comment>
<dbReference type="EC" id="6.3.2.2" evidence="3 10"/>
<keyword evidence="5 10" id="KW-0317">Glutathione biosynthesis</keyword>
<dbReference type="EnsemblMetazoa" id="CapteT156589">
    <property type="protein sequence ID" value="CapteP156589"/>
    <property type="gene ID" value="CapteG156589"/>
</dbReference>
<dbReference type="OrthoDB" id="7939818at2759"/>
<evidence type="ECO:0000256" key="6">
    <source>
        <dbReference type="ARBA" id="ARBA00022741"/>
    </source>
</evidence>
<dbReference type="GO" id="GO:0006750">
    <property type="term" value="P:glutathione biosynthetic process"/>
    <property type="evidence" value="ECO:0007669"/>
    <property type="project" value="UniProtKB-UniRule"/>
</dbReference>
<dbReference type="HOGENOM" id="CLU_010467_0_0_1"/>
<evidence type="ECO:0000256" key="4">
    <source>
        <dbReference type="ARBA" id="ARBA00022598"/>
    </source>
</evidence>
<keyword evidence="11" id="KW-0472">Membrane</keyword>
<dbReference type="Gene3D" id="1.10.8.960">
    <property type="match status" value="1"/>
</dbReference>
<evidence type="ECO:0000313" key="13">
    <source>
        <dbReference type="EnsemblMetazoa" id="CapteP156589"/>
    </source>
</evidence>
<dbReference type="PANTHER" id="PTHR11164:SF0">
    <property type="entry name" value="GLUTAMATE--CYSTEINE LIGASE CATALYTIC SUBUNIT"/>
    <property type="match status" value="1"/>
</dbReference>
<dbReference type="OMA" id="ATWMRRF"/>
<evidence type="ECO:0000256" key="3">
    <source>
        <dbReference type="ARBA" id="ARBA00012220"/>
    </source>
</evidence>
<dbReference type="PANTHER" id="PTHR11164">
    <property type="entry name" value="GLUTAMATE CYSTEINE LIGASE"/>
    <property type="match status" value="1"/>
</dbReference>
<evidence type="ECO:0000256" key="5">
    <source>
        <dbReference type="ARBA" id="ARBA00022684"/>
    </source>
</evidence>
<dbReference type="Gene3D" id="3.30.590.50">
    <property type="match status" value="2"/>
</dbReference>
<keyword evidence="4 10" id="KW-0436">Ligase</keyword>
<evidence type="ECO:0000256" key="7">
    <source>
        <dbReference type="ARBA" id="ARBA00022840"/>
    </source>
</evidence>
<evidence type="ECO:0000256" key="9">
    <source>
        <dbReference type="ARBA" id="ARBA00032122"/>
    </source>
</evidence>
<name>R7VDL1_CAPTE</name>
<reference evidence="13" key="3">
    <citation type="submission" date="2015-06" db="UniProtKB">
        <authorList>
            <consortium name="EnsemblMetazoa"/>
        </authorList>
    </citation>
    <scope>IDENTIFICATION</scope>
</reference>
<evidence type="ECO:0000256" key="10">
    <source>
        <dbReference type="RuleBase" id="RU367135"/>
    </source>
</evidence>
<dbReference type="GO" id="GO:0017109">
    <property type="term" value="C:glutamate-cysteine ligase complex"/>
    <property type="evidence" value="ECO:0007669"/>
    <property type="project" value="TreeGrafter"/>
</dbReference>
<evidence type="ECO:0000313" key="12">
    <source>
        <dbReference type="EMBL" id="ELU16652.1"/>
    </source>
</evidence>
<evidence type="ECO:0000256" key="8">
    <source>
        <dbReference type="ARBA" id="ARBA00030585"/>
    </source>
</evidence>
<comment type="similarity">
    <text evidence="2 10">Belongs to the glutamate--cysteine ligase type 3 family.</text>
</comment>
<evidence type="ECO:0000313" key="14">
    <source>
        <dbReference type="Proteomes" id="UP000014760"/>
    </source>
</evidence>